<proteinExistence type="predicted"/>
<keyword evidence="1" id="KW-0812">Transmembrane</keyword>
<keyword evidence="1" id="KW-1133">Transmembrane helix</keyword>
<dbReference type="AlphaFoldDB" id="A0A6B8VUA6"/>
<accession>A0A6B8VUA6</accession>
<organism evidence="2 3">
    <name type="scientific">Corynebacterium occultum</name>
    <dbReference type="NCBI Taxonomy" id="2675219"/>
    <lineage>
        <taxon>Bacteria</taxon>
        <taxon>Bacillati</taxon>
        <taxon>Actinomycetota</taxon>
        <taxon>Actinomycetes</taxon>
        <taxon>Mycobacteriales</taxon>
        <taxon>Corynebacteriaceae</taxon>
        <taxon>Corynebacterium</taxon>
    </lineage>
</organism>
<reference evidence="2 3" key="1">
    <citation type="submission" date="2019-11" db="EMBL/GenBank/DDBJ databases">
        <title>Complete genome sequence of Corynebacterium kalinowskii 1959, a novel Corynebacterium species isolated from soil of a small paddock in Vilsendorf, Germany.</title>
        <authorList>
            <person name="Schaffert L."/>
            <person name="Ruwe M."/>
            <person name="Milse J."/>
            <person name="Hanuschka K."/>
            <person name="Ortseifen V."/>
            <person name="Droste J."/>
            <person name="Brandt D."/>
            <person name="Schlueter L."/>
            <person name="Kutter Y."/>
            <person name="Vinke S."/>
            <person name="Viehoefer P."/>
            <person name="Jacob L."/>
            <person name="Luebke N.-C."/>
            <person name="Schulte-Berndt E."/>
            <person name="Hain C."/>
            <person name="Linder M."/>
            <person name="Schmidt P."/>
            <person name="Wollenschlaeger L."/>
            <person name="Luttermann T."/>
            <person name="Thieme E."/>
            <person name="Hassa J."/>
            <person name="Haak M."/>
            <person name="Wittchen M."/>
            <person name="Mentz A."/>
            <person name="Persicke M."/>
            <person name="Busche T."/>
            <person name="Ruckert C."/>
        </authorList>
    </citation>
    <scope>NUCLEOTIDE SEQUENCE [LARGE SCALE GENOMIC DNA]</scope>
    <source>
        <strain evidence="2 3">2039</strain>
    </source>
</reference>
<evidence type="ECO:0000313" key="2">
    <source>
        <dbReference type="EMBL" id="QGU06689.1"/>
    </source>
</evidence>
<dbReference type="EMBL" id="CP046455">
    <property type="protein sequence ID" value="QGU06689.1"/>
    <property type="molecule type" value="Genomic_DNA"/>
</dbReference>
<evidence type="ECO:0008006" key="4">
    <source>
        <dbReference type="Google" id="ProtNLM"/>
    </source>
</evidence>
<dbReference type="RefSeq" id="WP_156230273.1">
    <property type="nucleotide sequence ID" value="NZ_CP046455.1"/>
</dbReference>
<evidence type="ECO:0000313" key="3">
    <source>
        <dbReference type="Proteomes" id="UP000424462"/>
    </source>
</evidence>
<dbReference type="KEGG" id="cok:COCCU_03700"/>
<evidence type="ECO:0000256" key="1">
    <source>
        <dbReference type="SAM" id="Phobius"/>
    </source>
</evidence>
<keyword evidence="1" id="KW-0472">Membrane</keyword>
<dbReference type="Pfam" id="PF10969">
    <property type="entry name" value="DUF2771"/>
    <property type="match status" value="1"/>
</dbReference>
<feature type="transmembrane region" description="Helical" evidence="1">
    <location>
        <begin position="12"/>
        <end position="36"/>
    </location>
</feature>
<gene>
    <name evidence="2" type="ORF">COCCU_03700</name>
</gene>
<name>A0A6B8VUA6_9CORY</name>
<sequence length="181" mass="19502" precursor="true">MVSPKKAKKKSLLRVLTLIIAVVIVVVASVLVQTWWNNRPGPEPAEISLTARVGEQEIELLPYLACEPGTECEEGDIPALEVGPGETLELEIPEEVHRGEWSLLSIYDDPAANDQILHAGYDADSAEIPGSVDPVEEGNAERPRLVVVEVSAVMIGTDADGEETPLSVVWSLNTQGEAVEN</sequence>
<protein>
    <recommendedName>
        <fullName evidence="4">DUF2771 domain-containing protein</fullName>
    </recommendedName>
</protein>
<keyword evidence="3" id="KW-1185">Reference proteome</keyword>
<dbReference type="InterPro" id="IPR024495">
    <property type="entry name" value="DUF2771"/>
</dbReference>
<dbReference type="Proteomes" id="UP000424462">
    <property type="component" value="Chromosome"/>
</dbReference>